<dbReference type="AlphaFoldDB" id="A0A9N9FF28"/>
<dbReference type="PRINTS" id="PR01210">
    <property type="entry name" value="GGTRANSPTASE"/>
</dbReference>
<dbReference type="EMBL" id="CAJVPJ010000474">
    <property type="protein sequence ID" value="CAG8528643.1"/>
    <property type="molecule type" value="Genomic_DNA"/>
</dbReference>
<feature type="non-terminal residue" evidence="2">
    <location>
        <position position="121"/>
    </location>
</feature>
<comment type="caution">
    <text evidence="2">The sequence shown here is derived from an EMBL/GenBank/DDBJ whole genome shotgun (WGS) entry which is preliminary data.</text>
</comment>
<evidence type="ECO:0000256" key="1">
    <source>
        <dbReference type="PIRSR" id="PIRSR600101-2"/>
    </source>
</evidence>
<dbReference type="OrthoDB" id="2412409at2759"/>
<protein>
    <submittedName>
        <fullName evidence="2">7269_t:CDS:1</fullName>
    </submittedName>
</protein>
<proteinExistence type="predicted"/>
<reference evidence="2" key="1">
    <citation type="submission" date="2021-06" db="EMBL/GenBank/DDBJ databases">
        <authorList>
            <person name="Kallberg Y."/>
            <person name="Tangrot J."/>
            <person name="Rosling A."/>
        </authorList>
    </citation>
    <scope>NUCLEOTIDE SEQUENCE</scope>
    <source>
        <strain evidence="2">IA702</strain>
    </source>
</reference>
<name>A0A9N9FF28_9GLOM</name>
<dbReference type="Gene3D" id="3.60.20.40">
    <property type="match status" value="1"/>
</dbReference>
<dbReference type="PANTHER" id="PTHR11686:SF9">
    <property type="entry name" value="RE13973P"/>
    <property type="match status" value="1"/>
</dbReference>
<dbReference type="Pfam" id="PF01019">
    <property type="entry name" value="G_glu_transpept"/>
    <property type="match status" value="1"/>
</dbReference>
<feature type="binding site" evidence="1">
    <location>
        <position position="24"/>
    </location>
    <ligand>
        <name>L-glutamate</name>
        <dbReference type="ChEBI" id="CHEBI:29985"/>
    </ligand>
</feature>
<dbReference type="InterPro" id="IPR000101">
    <property type="entry name" value="GGT_peptidase"/>
</dbReference>
<dbReference type="GO" id="GO:0036374">
    <property type="term" value="F:glutathione hydrolase activity"/>
    <property type="evidence" value="ECO:0007669"/>
    <property type="project" value="InterPro"/>
</dbReference>
<organism evidence="2 3">
    <name type="scientific">Paraglomus occultum</name>
    <dbReference type="NCBI Taxonomy" id="144539"/>
    <lineage>
        <taxon>Eukaryota</taxon>
        <taxon>Fungi</taxon>
        <taxon>Fungi incertae sedis</taxon>
        <taxon>Mucoromycota</taxon>
        <taxon>Glomeromycotina</taxon>
        <taxon>Glomeromycetes</taxon>
        <taxon>Paraglomerales</taxon>
        <taxon>Paraglomeraceae</taxon>
        <taxon>Paraglomus</taxon>
    </lineage>
</organism>
<accession>A0A9N9FF28</accession>
<dbReference type="PANTHER" id="PTHR11686">
    <property type="entry name" value="GAMMA GLUTAMYL TRANSPEPTIDASE"/>
    <property type="match status" value="1"/>
</dbReference>
<evidence type="ECO:0000313" key="2">
    <source>
        <dbReference type="EMBL" id="CAG8528643.1"/>
    </source>
</evidence>
<dbReference type="SUPFAM" id="SSF56235">
    <property type="entry name" value="N-terminal nucleophile aminohydrolases (Ntn hydrolases)"/>
    <property type="match status" value="1"/>
</dbReference>
<dbReference type="InterPro" id="IPR043137">
    <property type="entry name" value="GGT_ssub_C"/>
</dbReference>
<dbReference type="GO" id="GO:0006751">
    <property type="term" value="P:glutathione catabolic process"/>
    <property type="evidence" value="ECO:0007669"/>
    <property type="project" value="InterPro"/>
</dbReference>
<evidence type="ECO:0000313" key="3">
    <source>
        <dbReference type="Proteomes" id="UP000789572"/>
    </source>
</evidence>
<dbReference type="GO" id="GO:0000324">
    <property type="term" value="C:fungal-type vacuole"/>
    <property type="evidence" value="ECO:0007669"/>
    <property type="project" value="TreeGrafter"/>
</dbReference>
<dbReference type="GO" id="GO:0005886">
    <property type="term" value="C:plasma membrane"/>
    <property type="evidence" value="ECO:0007669"/>
    <property type="project" value="TreeGrafter"/>
</dbReference>
<dbReference type="Proteomes" id="UP000789572">
    <property type="component" value="Unassembled WGS sequence"/>
</dbReference>
<feature type="binding site" evidence="1">
    <location>
        <position position="62"/>
    </location>
    <ligand>
        <name>L-glutamate</name>
        <dbReference type="ChEBI" id="CHEBI:29985"/>
    </ligand>
</feature>
<gene>
    <name evidence="2" type="ORF">POCULU_LOCUS3945</name>
</gene>
<dbReference type="InterPro" id="IPR029055">
    <property type="entry name" value="Ntn_hydrolases_N"/>
</dbReference>
<sequence length="121" mass="13053">MLIIFGSLVLDQKTGILLNDEMDDFSIPGTPNYVGSTCQETTIPAIIENNGEIEMVLGASDGAKIVTASLQAIINVYDFNMNILKAIDIPRVIDESGYPQELIEGFVTVVDISQGMSEVQA</sequence>
<keyword evidence="3" id="KW-1185">Reference proteome</keyword>